<keyword evidence="2" id="KW-1185">Reference proteome</keyword>
<evidence type="ECO:0000313" key="2">
    <source>
        <dbReference type="Proteomes" id="UP001530400"/>
    </source>
</evidence>
<dbReference type="EMBL" id="JALLPJ020001327">
    <property type="protein sequence ID" value="KAL3769705.1"/>
    <property type="molecule type" value="Genomic_DNA"/>
</dbReference>
<sequence length="362" mass="41286">MFEKPGPAKPQQQPQFDDPDVKAQVRSKILEVINRRYMVRVRTKFDIKSLIKYFAVPKGLSDVRIIYDATASSLNEAVWAPSLWLPTIDSLVRLLDSSLWMADRDIGDMFLNFQLHESTWSYAGVDIQPIMTSEEISAKKARWYHWVQNAMGRGHLRRQERPLEPVSLGGSTIKSSWAGDWLANCELFTLVDDEQVTGATEELAWLAAHVMAAKQAYLSIQDAARKADKCSQQPRAWAGAVVHVVQGKGICILTSDEKWQKMKSILRKWSDKLDSREKMLDHKEMLSDRGFLVYVMRAYPPLIPYLKGFHLTAEIDRLVGSDGSGVVERDEDEAVARHSIQKNSALYVCMHQWTEPQWPLLV</sequence>
<comment type="caution">
    <text evidence="1">The sequence shown here is derived from an EMBL/GenBank/DDBJ whole genome shotgun (WGS) entry which is preliminary data.</text>
</comment>
<dbReference type="SUPFAM" id="SSF56672">
    <property type="entry name" value="DNA/RNA polymerases"/>
    <property type="match status" value="1"/>
</dbReference>
<accession>A0ABD3N0S1</accession>
<organism evidence="1 2">
    <name type="scientific">Cyclotella atomus</name>
    <dbReference type="NCBI Taxonomy" id="382360"/>
    <lineage>
        <taxon>Eukaryota</taxon>
        <taxon>Sar</taxon>
        <taxon>Stramenopiles</taxon>
        <taxon>Ochrophyta</taxon>
        <taxon>Bacillariophyta</taxon>
        <taxon>Coscinodiscophyceae</taxon>
        <taxon>Thalassiosirophycidae</taxon>
        <taxon>Stephanodiscales</taxon>
        <taxon>Stephanodiscaceae</taxon>
        <taxon>Cyclotella</taxon>
    </lineage>
</organism>
<protein>
    <submittedName>
        <fullName evidence="1">Uncharacterized protein</fullName>
    </submittedName>
</protein>
<dbReference type="InterPro" id="IPR043502">
    <property type="entry name" value="DNA/RNA_pol_sf"/>
</dbReference>
<proteinExistence type="predicted"/>
<dbReference type="Proteomes" id="UP001530400">
    <property type="component" value="Unassembled WGS sequence"/>
</dbReference>
<reference evidence="1 2" key="1">
    <citation type="submission" date="2024-10" db="EMBL/GenBank/DDBJ databases">
        <title>Updated reference genomes for cyclostephanoid diatoms.</title>
        <authorList>
            <person name="Roberts W.R."/>
            <person name="Alverson A.J."/>
        </authorList>
    </citation>
    <scope>NUCLEOTIDE SEQUENCE [LARGE SCALE GENOMIC DNA]</scope>
    <source>
        <strain evidence="1 2">AJA010-31</strain>
    </source>
</reference>
<gene>
    <name evidence="1" type="ORF">ACHAWO_013576</name>
</gene>
<evidence type="ECO:0000313" key="1">
    <source>
        <dbReference type="EMBL" id="KAL3769705.1"/>
    </source>
</evidence>
<dbReference type="AlphaFoldDB" id="A0ABD3N0S1"/>
<name>A0ABD3N0S1_9STRA</name>